<accession>A0A9Q1ESV7</accession>
<feature type="signal peptide" evidence="5">
    <location>
        <begin position="1"/>
        <end position="22"/>
    </location>
</feature>
<evidence type="ECO:0000313" key="7">
    <source>
        <dbReference type="Proteomes" id="UP001152622"/>
    </source>
</evidence>
<reference evidence="6" key="1">
    <citation type="journal article" date="2023" name="Science">
        <title>Genome structures resolve the early diversification of teleost fishes.</title>
        <authorList>
            <person name="Parey E."/>
            <person name="Louis A."/>
            <person name="Montfort J."/>
            <person name="Bouchez O."/>
            <person name="Roques C."/>
            <person name="Iampietro C."/>
            <person name="Lluch J."/>
            <person name="Castinel A."/>
            <person name="Donnadieu C."/>
            <person name="Desvignes T."/>
            <person name="Floi Bucao C."/>
            <person name="Jouanno E."/>
            <person name="Wen M."/>
            <person name="Mejri S."/>
            <person name="Dirks R."/>
            <person name="Jansen H."/>
            <person name="Henkel C."/>
            <person name="Chen W.J."/>
            <person name="Zahm M."/>
            <person name="Cabau C."/>
            <person name="Klopp C."/>
            <person name="Thompson A.W."/>
            <person name="Robinson-Rechavi M."/>
            <person name="Braasch I."/>
            <person name="Lecointre G."/>
            <person name="Bobe J."/>
            <person name="Postlethwait J.H."/>
            <person name="Berthelot C."/>
            <person name="Roest Crollius H."/>
            <person name="Guiguen Y."/>
        </authorList>
    </citation>
    <scope>NUCLEOTIDE SEQUENCE</scope>
    <source>
        <strain evidence="6">WJC10195</strain>
    </source>
</reference>
<comment type="similarity">
    <text evidence="2">Belongs to the IL-17 family.</text>
</comment>
<protein>
    <submittedName>
        <fullName evidence="6">Uncharacterized protein</fullName>
    </submittedName>
</protein>
<feature type="chain" id="PRO_5040461078" evidence="5">
    <location>
        <begin position="23"/>
        <end position="146"/>
    </location>
</feature>
<dbReference type="SUPFAM" id="SSF57501">
    <property type="entry name" value="Cystine-knot cytokines"/>
    <property type="match status" value="1"/>
</dbReference>
<dbReference type="AlphaFoldDB" id="A0A9Q1ESV7"/>
<dbReference type="Proteomes" id="UP001152622">
    <property type="component" value="Chromosome 13"/>
</dbReference>
<sequence length="146" mass="16580">MMLKVFVVFAVVALSLIALSESKKPVGCFNKNELMDDGEHFVTKYLHLSHGHMVQSLEDPNPRTVQSCSNFILQTSSAEYHNRSVSPWRYRIHHDEERYPSKIAVAECLCEGPEGRRQNLRGRKCGVSQADVVSYRGAEQKQRAES</sequence>
<dbReference type="GO" id="GO:0005576">
    <property type="term" value="C:extracellular region"/>
    <property type="evidence" value="ECO:0007669"/>
    <property type="project" value="UniProtKB-SubCell"/>
</dbReference>
<evidence type="ECO:0000256" key="4">
    <source>
        <dbReference type="ARBA" id="ARBA00022729"/>
    </source>
</evidence>
<evidence type="ECO:0000313" key="6">
    <source>
        <dbReference type="EMBL" id="KAJ8344309.1"/>
    </source>
</evidence>
<evidence type="ECO:0000256" key="3">
    <source>
        <dbReference type="ARBA" id="ARBA00022525"/>
    </source>
</evidence>
<evidence type="ECO:0000256" key="5">
    <source>
        <dbReference type="SAM" id="SignalP"/>
    </source>
</evidence>
<dbReference type="Pfam" id="PF06083">
    <property type="entry name" value="IL17"/>
    <property type="match status" value="1"/>
</dbReference>
<name>A0A9Q1ESV7_SYNKA</name>
<comment type="caution">
    <text evidence="6">The sequence shown here is derived from an EMBL/GenBank/DDBJ whole genome shotgun (WGS) entry which is preliminary data.</text>
</comment>
<dbReference type="OrthoDB" id="6038945at2759"/>
<gene>
    <name evidence="6" type="ORF">SKAU_G00316380</name>
</gene>
<proteinExistence type="inferred from homology"/>
<keyword evidence="4 5" id="KW-0732">Signal</keyword>
<comment type="subcellular location">
    <subcellularLocation>
        <location evidence="1">Secreted</location>
    </subcellularLocation>
</comment>
<keyword evidence="3" id="KW-0964">Secreted</keyword>
<evidence type="ECO:0000256" key="2">
    <source>
        <dbReference type="ARBA" id="ARBA00007236"/>
    </source>
</evidence>
<organism evidence="6 7">
    <name type="scientific">Synaphobranchus kaupii</name>
    <name type="common">Kaup's arrowtooth eel</name>
    <dbReference type="NCBI Taxonomy" id="118154"/>
    <lineage>
        <taxon>Eukaryota</taxon>
        <taxon>Metazoa</taxon>
        <taxon>Chordata</taxon>
        <taxon>Craniata</taxon>
        <taxon>Vertebrata</taxon>
        <taxon>Euteleostomi</taxon>
        <taxon>Actinopterygii</taxon>
        <taxon>Neopterygii</taxon>
        <taxon>Teleostei</taxon>
        <taxon>Anguilliformes</taxon>
        <taxon>Synaphobranchidae</taxon>
        <taxon>Synaphobranchus</taxon>
    </lineage>
</organism>
<dbReference type="GO" id="GO:0005125">
    <property type="term" value="F:cytokine activity"/>
    <property type="evidence" value="ECO:0007669"/>
    <property type="project" value="InterPro"/>
</dbReference>
<dbReference type="Gene3D" id="2.10.90.10">
    <property type="entry name" value="Cystine-knot cytokines"/>
    <property type="match status" value="1"/>
</dbReference>
<dbReference type="InterPro" id="IPR010345">
    <property type="entry name" value="IL-17_fam"/>
</dbReference>
<keyword evidence="7" id="KW-1185">Reference proteome</keyword>
<dbReference type="EMBL" id="JAINUF010000013">
    <property type="protein sequence ID" value="KAJ8344309.1"/>
    <property type="molecule type" value="Genomic_DNA"/>
</dbReference>
<evidence type="ECO:0000256" key="1">
    <source>
        <dbReference type="ARBA" id="ARBA00004613"/>
    </source>
</evidence>
<dbReference type="InterPro" id="IPR029034">
    <property type="entry name" value="Cystine-knot_cytokine"/>
</dbReference>